<dbReference type="PANTHER" id="PTHR10797">
    <property type="entry name" value="CCR4-NOT TRANSCRIPTION COMPLEX SUBUNIT"/>
    <property type="match status" value="1"/>
</dbReference>
<reference evidence="18" key="1">
    <citation type="submission" date="2018-10" db="EMBL/GenBank/DDBJ databases">
        <title>Population genomic analysis revealed the cold adaptation of white poplar.</title>
        <authorList>
            <person name="Liu Y.-J."/>
        </authorList>
    </citation>
    <scope>NUCLEOTIDE SEQUENCE [LARGE SCALE GENOMIC DNA]</scope>
    <source>
        <strain evidence="18">PAL-ZL1</strain>
    </source>
</reference>
<dbReference type="InterPro" id="IPR012337">
    <property type="entry name" value="RNaseH-like_sf"/>
</dbReference>
<evidence type="ECO:0000256" key="17">
    <source>
        <dbReference type="ARBA" id="ARBA00025148"/>
    </source>
</evidence>
<keyword evidence="8" id="KW-0963">Cytoplasm</keyword>
<dbReference type="SUPFAM" id="SSF53098">
    <property type="entry name" value="Ribonuclease H-like"/>
    <property type="match status" value="1"/>
</dbReference>
<dbReference type="STRING" id="43335.A0A4U5QJU9"/>
<dbReference type="EMBL" id="RCHU01000217">
    <property type="protein sequence ID" value="TKS10982.1"/>
    <property type="molecule type" value="Genomic_DNA"/>
</dbReference>
<keyword evidence="9" id="KW-0540">Nuclease</keyword>
<evidence type="ECO:0000256" key="2">
    <source>
        <dbReference type="ARBA" id="ARBA00001968"/>
    </source>
</evidence>
<dbReference type="AlphaFoldDB" id="A0A4U5QJU9"/>
<gene>
    <name evidence="18" type="ORF">D5086_0000075840</name>
</gene>
<evidence type="ECO:0000256" key="11">
    <source>
        <dbReference type="ARBA" id="ARBA00022801"/>
    </source>
</evidence>
<evidence type="ECO:0000256" key="12">
    <source>
        <dbReference type="ARBA" id="ARBA00022839"/>
    </source>
</evidence>
<evidence type="ECO:0000256" key="7">
    <source>
        <dbReference type="ARBA" id="ARBA00012161"/>
    </source>
</evidence>
<comment type="subunit">
    <text evidence="6">Component of the CCR4-NOT complex, at least composed of CRR4 and CAF1 proteins.</text>
</comment>
<evidence type="ECO:0000256" key="15">
    <source>
        <dbReference type="ARBA" id="ARBA00023163"/>
    </source>
</evidence>
<keyword evidence="10" id="KW-0479">Metal-binding</keyword>
<organism evidence="18">
    <name type="scientific">Populus alba</name>
    <name type="common">White poplar</name>
    <dbReference type="NCBI Taxonomy" id="43335"/>
    <lineage>
        <taxon>Eukaryota</taxon>
        <taxon>Viridiplantae</taxon>
        <taxon>Streptophyta</taxon>
        <taxon>Embryophyta</taxon>
        <taxon>Tracheophyta</taxon>
        <taxon>Spermatophyta</taxon>
        <taxon>Magnoliopsida</taxon>
        <taxon>eudicotyledons</taxon>
        <taxon>Gunneridae</taxon>
        <taxon>Pentapetalae</taxon>
        <taxon>rosids</taxon>
        <taxon>fabids</taxon>
        <taxon>Malpighiales</taxon>
        <taxon>Salicaceae</taxon>
        <taxon>Saliceae</taxon>
        <taxon>Populus</taxon>
    </lineage>
</organism>
<keyword evidence="12" id="KW-0269">Exonuclease</keyword>
<dbReference type="Gene3D" id="3.30.420.10">
    <property type="entry name" value="Ribonuclease H-like superfamily/Ribonuclease H"/>
    <property type="match status" value="1"/>
</dbReference>
<dbReference type="GO" id="GO:0046872">
    <property type="term" value="F:metal ion binding"/>
    <property type="evidence" value="ECO:0007669"/>
    <property type="project" value="UniProtKB-KW"/>
</dbReference>
<evidence type="ECO:0000256" key="9">
    <source>
        <dbReference type="ARBA" id="ARBA00022722"/>
    </source>
</evidence>
<evidence type="ECO:0000256" key="6">
    <source>
        <dbReference type="ARBA" id="ARBA00011757"/>
    </source>
</evidence>
<dbReference type="InterPro" id="IPR039637">
    <property type="entry name" value="CNOT7/CNOT8/Pop2"/>
</dbReference>
<dbReference type="GO" id="GO:0030014">
    <property type="term" value="C:CCR4-NOT complex"/>
    <property type="evidence" value="ECO:0007669"/>
    <property type="project" value="InterPro"/>
</dbReference>
<comment type="catalytic activity">
    <reaction evidence="1">
        <text>Exonucleolytic cleavage of poly(A) to 5'-AMP.</text>
        <dbReference type="EC" id="3.1.13.4"/>
    </reaction>
</comment>
<comment type="similarity">
    <text evidence="5">Belongs to the CAF1 family.</text>
</comment>
<comment type="subcellular location">
    <subcellularLocation>
        <location evidence="4">Cytoplasm</location>
    </subcellularLocation>
    <subcellularLocation>
        <location evidence="3">Nucleus</location>
    </subcellularLocation>
</comment>
<dbReference type="InterPro" id="IPR036397">
    <property type="entry name" value="RNaseH_sf"/>
</dbReference>
<keyword evidence="16" id="KW-0539">Nucleus</keyword>
<keyword evidence="15" id="KW-0804">Transcription</keyword>
<evidence type="ECO:0000256" key="10">
    <source>
        <dbReference type="ARBA" id="ARBA00022723"/>
    </source>
</evidence>
<keyword evidence="11" id="KW-0378">Hydrolase</keyword>
<evidence type="ECO:0000256" key="4">
    <source>
        <dbReference type="ARBA" id="ARBA00004496"/>
    </source>
</evidence>
<keyword evidence="14" id="KW-0805">Transcription regulation</keyword>
<comment type="cofactor">
    <cofactor evidence="2">
        <name>a divalent metal cation</name>
        <dbReference type="ChEBI" id="CHEBI:60240"/>
    </cofactor>
</comment>
<proteinExistence type="inferred from homology"/>
<evidence type="ECO:0000256" key="5">
    <source>
        <dbReference type="ARBA" id="ARBA00008372"/>
    </source>
</evidence>
<evidence type="ECO:0000256" key="3">
    <source>
        <dbReference type="ARBA" id="ARBA00004123"/>
    </source>
</evidence>
<keyword evidence="13" id="KW-0694">RNA-binding</keyword>
<accession>A0A4U5QJU9</accession>
<dbReference type="InterPro" id="IPR006941">
    <property type="entry name" value="RNase_CAF1"/>
</dbReference>
<evidence type="ECO:0000256" key="8">
    <source>
        <dbReference type="ARBA" id="ARBA00022490"/>
    </source>
</evidence>
<evidence type="ECO:0000256" key="16">
    <source>
        <dbReference type="ARBA" id="ARBA00023242"/>
    </source>
</evidence>
<evidence type="ECO:0000256" key="13">
    <source>
        <dbReference type="ARBA" id="ARBA00022884"/>
    </source>
</evidence>
<protein>
    <recommendedName>
        <fullName evidence="7">poly(A)-specific ribonuclease</fullName>
        <ecNumber evidence="7">3.1.13.4</ecNumber>
    </recommendedName>
</protein>
<dbReference type="GO" id="GO:0005634">
    <property type="term" value="C:nucleus"/>
    <property type="evidence" value="ECO:0007669"/>
    <property type="project" value="UniProtKB-SubCell"/>
</dbReference>
<evidence type="ECO:0000256" key="14">
    <source>
        <dbReference type="ARBA" id="ARBA00023015"/>
    </source>
</evidence>
<dbReference type="GO" id="GO:0004535">
    <property type="term" value="F:poly(A)-specific ribonuclease activity"/>
    <property type="evidence" value="ECO:0007669"/>
    <property type="project" value="UniProtKB-EC"/>
</dbReference>
<dbReference type="GO" id="GO:0003723">
    <property type="term" value="F:RNA binding"/>
    <property type="evidence" value="ECO:0007669"/>
    <property type="project" value="UniProtKB-KW"/>
</dbReference>
<evidence type="ECO:0000313" key="18">
    <source>
        <dbReference type="EMBL" id="TKS10982.1"/>
    </source>
</evidence>
<dbReference type="EC" id="3.1.13.4" evidence="7"/>
<comment type="function">
    <text evidence="17">Ubiquitous transcription factor required for a diverse set of processes. It is a component of the CCR4 complex involved in the control of gene expression.</text>
</comment>
<comment type="caution">
    <text evidence="18">The sequence shown here is derived from an EMBL/GenBank/DDBJ whole genome shotgun (WGS) entry which is preliminary data.</text>
</comment>
<dbReference type="GO" id="GO:0005737">
    <property type="term" value="C:cytoplasm"/>
    <property type="evidence" value="ECO:0007669"/>
    <property type="project" value="UniProtKB-SubCell"/>
</dbReference>
<name>A0A4U5QJU9_POPAL</name>
<sequence length="305" mass="34246">MAAAAAVAVKITAVWKQNFQQEIFRLDAVLFRFPVVSFDTEFPGFFGNTPRDAIDLTRYEDLRHNVDPLRLIQFGITVADAHGNIGGTWEFNLQFDLSKDLFVSRSIQFLQDNGIDFDKLRRDGIDFHMFAQLLSRVVARHRNLCWVTFHGLYDLSHTLRAVTNRPLPHSVANFASLLGIVFGDVVDIKYMARFCQGLCGGELGLTAIAKILNVERVGGAHQAGSDSLLTARVYTKMRVVYKIHETPCMGCLYGISARICKPIAMPNTNRRYFIPCFSTAAPFQHCFPPYCSGFMQAAPPFSHVL</sequence>
<dbReference type="Pfam" id="PF04857">
    <property type="entry name" value="CAF1"/>
    <property type="match status" value="1"/>
</dbReference>
<evidence type="ECO:0000256" key="1">
    <source>
        <dbReference type="ARBA" id="ARBA00001663"/>
    </source>
</evidence>